<dbReference type="EMBL" id="JAGIXG020000013">
    <property type="protein sequence ID" value="KAI6782470.1"/>
    <property type="molecule type" value="Genomic_DNA"/>
</dbReference>
<keyword evidence="3" id="KW-1185">Reference proteome</keyword>
<proteinExistence type="predicted"/>
<dbReference type="OrthoDB" id="5405297at2759"/>
<dbReference type="SUPFAM" id="SSF52047">
    <property type="entry name" value="RNI-like"/>
    <property type="match status" value="1"/>
</dbReference>
<protein>
    <recommendedName>
        <fullName evidence="4">F-box domain-containing protein</fullName>
    </recommendedName>
</protein>
<organism evidence="2 3">
    <name type="scientific">Emericellopsis cladophorae</name>
    <dbReference type="NCBI Taxonomy" id="2686198"/>
    <lineage>
        <taxon>Eukaryota</taxon>
        <taxon>Fungi</taxon>
        <taxon>Dikarya</taxon>
        <taxon>Ascomycota</taxon>
        <taxon>Pezizomycotina</taxon>
        <taxon>Sordariomycetes</taxon>
        <taxon>Hypocreomycetidae</taxon>
        <taxon>Hypocreales</taxon>
        <taxon>Bionectriaceae</taxon>
        <taxon>Emericellopsis</taxon>
    </lineage>
</organism>
<name>A0A9P9Y349_9HYPO</name>
<evidence type="ECO:0000256" key="1">
    <source>
        <dbReference type="SAM" id="MobiDB-lite"/>
    </source>
</evidence>
<feature type="compositionally biased region" description="Low complexity" evidence="1">
    <location>
        <begin position="475"/>
        <end position="486"/>
    </location>
</feature>
<dbReference type="Proteomes" id="UP001055219">
    <property type="component" value="Unassembled WGS sequence"/>
</dbReference>
<dbReference type="Gene3D" id="3.80.10.10">
    <property type="entry name" value="Ribonuclease Inhibitor"/>
    <property type="match status" value="1"/>
</dbReference>
<feature type="region of interest" description="Disordered" evidence="1">
    <location>
        <begin position="453"/>
        <end position="486"/>
    </location>
</feature>
<comment type="caution">
    <text evidence="2">The sequence shown here is derived from an EMBL/GenBank/DDBJ whole genome shotgun (WGS) entry which is preliminary data.</text>
</comment>
<feature type="compositionally biased region" description="Pro residues" evidence="1">
    <location>
        <begin position="595"/>
        <end position="605"/>
    </location>
</feature>
<dbReference type="Gene3D" id="1.20.1280.50">
    <property type="match status" value="1"/>
</dbReference>
<sequence length="630" mass="69360">MRLPFRRKDKKSKDSNDYLGSADVARHQGPLFAFPPTHHSSQLVAHLPSRVLQRIFAFVCPHACDESYEACEDSASDAACMLCDLRDLAHCTRVSKSWRRNAVPVMYHSVRIDPVHYCSLEAVLAEKRKKTSRFDRNGVPEDPAQARLRLFRRTVRDDPTRLGKLVEFFKIPYMLRESSYVELAQTIAVLPNLHYVDLPEGMFADEASFGTLRLEIQARCPSIRKTTYRNGSEQSLAALASGRVWTQLEVLELDGIHIDPTTLRHALASLQRLRALKVSNSHSFSDEVLVAEDGLPSLPPLEELVLKETPRLTISGLGDFLSWLETQEALKVLTLQNTGVHPSHLGEILGMATRLKTIVVQATVAEAFPHQNSVQPMASRSLETLRYEIQSASSAGPYSSFESGYYSFLANSILGGNFPRLRQLYVLDDTMPDQLQGLPPPNATFGASRVRSSSYTASGGRPNIPSMRVNADGGPSLSPPSARARPMSNVNPVNRFSSNNPFMSHMPPTHQLEVFTKSNEFGSWNFARVDSVQKLEPPTSPGFARDSSRRPISTYGLGGDISGMGWEAGEARKSVMVGNGTGAFLAVPGQEESIAPPPFGAPPGPRGSMDSFRPKSSGGDSVRGSRDLWR</sequence>
<feature type="region of interest" description="Disordered" evidence="1">
    <location>
        <begin position="588"/>
        <end position="630"/>
    </location>
</feature>
<evidence type="ECO:0000313" key="3">
    <source>
        <dbReference type="Proteomes" id="UP001055219"/>
    </source>
</evidence>
<gene>
    <name evidence="2" type="ORF">J7T54_001327</name>
</gene>
<evidence type="ECO:0008006" key="4">
    <source>
        <dbReference type="Google" id="ProtNLM"/>
    </source>
</evidence>
<dbReference type="AlphaFoldDB" id="A0A9P9Y349"/>
<accession>A0A9P9Y349</accession>
<dbReference type="GeneID" id="75827846"/>
<dbReference type="RefSeq" id="XP_051363326.1">
    <property type="nucleotide sequence ID" value="XM_051505293.1"/>
</dbReference>
<dbReference type="InterPro" id="IPR032675">
    <property type="entry name" value="LRR_dom_sf"/>
</dbReference>
<evidence type="ECO:0000313" key="2">
    <source>
        <dbReference type="EMBL" id="KAI6782470.1"/>
    </source>
</evidence>
<reference evidence="2" key="1">
    <citation type="journal article" date="2021" name="J Fungi (Basel)">
        <title>Genomic and Metabolomic Analyses of the Marine Fungus Emericellopsis cladophorae: Insights into Saltwater Adaptability Mechanisms and Its Biosynthetic Potential.</title>
        <authorList>
            <person name="Goncalves M.F.M."/>
            <person name="Hilario S."/>
            <person name="Van de Peer Y."/>
            <person name="Esteves A.C."/>
            <person name="Alves A."/>
        </authorList>
    </citation>
    <scope>NUCLEOTIDE SEQUENCE</scope>
    <source>
        <strain evidence="2">MUM 19.33</strain>
    </source>
</reference>
<reference evidence="2" key="2">
    <citation type="submission" date="2022-07" db="EMBL/GenBank/DDBJ databases">
        <authorList>
            <person name="Goncalves M.F.M."/>
            <person name="Hilario S."/>
            <person name="Van De Peer Y."/>
            <person name="Esteves A.C."/>
            <person name="Alves A."/>
        </authorList>
    </citation>
    <scope>NUCLEOTIDE SEQUENCE</scope>
    <source>
        <strain evidence="2">MUM 19.33</strain>
    </source>
</reference>